<dbReference type="PROSITE" id="PS01124">
    <property type="entry name" value="HTH_ARAC_FAMILY_2"/>
    <property type="match status" value="1"/>
</dbReference>
<organism evidence="5 6">
    <name type="scientific">Amphritea atlantica</name>
    <dbReference type="NCBI Taxonomy" id="355243"/>
    <lineage>
        <taxon>Bacteria</taxon>
        <taxon>Pseudomonadati</taxon>
        <taxon>Pseudomonadota</taxon>
        <taxon>Gammaproteobacteria</taxon>
        <taxon>Oceanospirillales</taxon>
        <taxon>Oceanospirillaceae</taxon>
        <taxon>Amphritea</taxon>
    </lineage>
</organism>
<keyword evidence="6" id="KW-1185">Reference proteome</keyword>
<evidence type="ECO:0000259" key="4">
    <source>
        <dbReference type="PROSITE" id="PS01124"/>
    </source>
</evidence>
<dbReference type="Gene3D" id="1.10.10.60">
    <property type="entry name" value="Homeodomain-like"/>
    <property type="match status" value="1"/>
</dbReference>
<dbReference type="PANTHER" id="PTHR43280">
    <property type="entry name" value="ARAC-FAMILY TRANSCRIPTIONAL REGULATOR"/>
    <property type="match status" value="1"/>
</dbReference>
<dbReference type="GO" id="GO:0043565">
    <property type="term" value="F:sequence-specific DNA binding"/>
    <property type="evidence" value="ECO:0007669"/>
    <property type="project" value="InterPro"/>
</dbReference>
<dbReference type="SUPFAM" id="SSF46689">
    <property type="entry name" value="Homeodomain-like"/>
    <property type="match status" value="2"/>
</dbReference>
<sequence>MHDTSKKRDFSSAMRSSNSCYLSAGVAPDKPVKVGFVLLEHFSMMAFTAAVDALVTTNLVRTAPLFEHIILGVDSRKVLSDLGIEIATNTTLEHFTIEHRGNIDILIVCGGFRCDLNENPQLTETLKAADKLGLTLGGIWNGSVAIAHAGLLDQQRCAAHPDNHAYIREQFPRVEVADTALVITERCVTCAGPVSALEMMLTLIRKQYGGDIVRAIREILSCDQVAESGGKMKLQAGDDPTHPENLRSLMQLMNNNIEEPLTLEELTAHVGVSRRQMERLFQTHLETSPSRYYLELRITHARRLLLQTNETITNVALASGFVSTSHFSNCYKDYFGMSPSAARQKQHS</sequence>
<dbReference type="Gene3D" id="3.40.50.880">
    <property type="match status" value="1"/>
</dbReference>
<dbReference type="EMBL" id="FOGB01000001">
    <property type="protein sequence ID" value="SEQ05133.1"/>
    <property type="molecule type" value="Genomic_DNA"/>
</dbReference>
<evidence type="ECO:0000256" key="2">
    <source>
        <dbReference type="ARBA" id="ARBA00023125"/>
    </source>
</evidence>
<dbReference type="InterPro" id="IPR029062">
    <property type="entry name" value="Class_I_gatase-like"/>
</dbReference>
<dbReference type="InterPro" id="IPR009057">
    <property type="entry name" value="Homeodomain-like_sf"/>
</dbReference>
<gene>
    <name evidence="5" type="ORF">SAMN03080615_00185</name>
</gene>
<dbReference type="InterPro" id="IPR018062">
    <property type="entry name" value="HTH_AraC-typ_CS"/>
</dbReference>
<reference evidence="6" key="1">
    <citation type="submission" date="2016-10" db="EMBL/GenBank/DDBJ databases">
        <authorList>
            <person name="Varghese N."/>
            <person name="Submissions S."/>
        </authorList>
    </citation>
    <scope>NUCLEOTIDE SEQUENCE [LARGE SCALE GENOMIC DNA]</scope>
    <source>
        <strain evidence="6">DSM 18887</strain>
    </source>
</reference>
<dbReference type="Proteomes" id="UP000198749">
    <property type="component" value="Unassembled WGS sequence"/>
</dbReference>
<dbReference type="PANTHER" id="PTHR43280:SF28">
    <property type="entry name" value="HTH-TYPE TRANSCRIPTIONAL ACTIVATOR RHAS"/>
    <property type="match status" value="1"/>
</dbReference>
<dbReference type="PROSITE" id="PS00041">
    <property type="entry name" value="HTH_ARAC_FAMILY_1"/>
    <property type="match status" value="1"/>
</dbReference>
<name>A0A1H9CX09_9GAMM</name>
<dbReference type="PRINTS" id="PR00032">
    <property type="entry name" value="HTHARAC"/>
</dbReference>
<evidence type="ECO:0000313" key="5">
    <source>
        <dbReference type="EMBL" id="SEQ05133.1"/>
    </source>
</evidence>
<dbReference type="AlphaFoldDB" id="A0A1H9CX09"/>
<evidence type="ECO:0000256" key="3">
    <source>
        <dbReference type="ARBA" id="ARBA00023163"/>
    </source>
</evidence>
<dbReference type="InterPro" id="IPR018060">
    <property type="entry name" value="HTH_AraC"/>
</dbReference>
<keyword evidence="3" id="KW-0804">Transcription</keyword>
<dbReference type="Pfam" id="PF01965">
    <property type="entry name" value="DJ-1_PfpI"/>
    <property type="match status" value="1"/>
</dbReference>
<evidence type="ECO:0000256" key="1">
    <source>
        <dbReference type="ARBA" id="ARBA00023015"/>
    </source>
</evidence>
<keyword evidence="2 5" id="KW-0238">DNA-binding</keyword>
<dbReference type="InterPro" id="IPR002818">
    <property type="entry name" value="DJ-1/PfpI"/>
</dbReference>
<dbReference type="OrthoDB" id="6057514at2"/>
<evidence type="ECO:0000313" key="6">
    <source>
        <dbReference type="Proteomes" id="UP000198749"/>
    </source>
</evidence>
<keyword evidence="1" id="KW-0805">Transcription regulation</keyword>
<dbReference type="SMART" id="SM00342">
    <property type="entry name" value="HTH_ARAC"/>
    <property type="match status" value="1"/>
</dbReference>
<dbReference type="CDD" id="cd03136">
    <property type="entry name" value="GATase1_AraC_ArgR_like"/>
    <property type="match status" value="1"/>
</dbReference>
<feature type="domain" description="HTH araC/xylS-type" evidence="4">
    <location>
        <begin position="247"/>
        <end position="345"/>
    </location>
</feature>
<protein>
    <submittedName>
        <fullName evidence="5">Transcriptional regulator GlxA family, contains an amidase domain and an AraC-type DNA-binding HTH domain</fullName>
    </submittedName>
</protein>
<dbReference type="InterPro" id="IPR020449">
    <property type="entry name" value="Tscrpt_reg_AraC-type_HTH"/>
</dbReference>
<dbReference type="Pfam" id="PF12833">
    <property type="entry name" value="HTH_18"/>
    <property type="match status" value="1"/>
</dbReference>
<dbReference type="GO" id="GO:0003700">
    <property type="term" value="F:DNA-binding transcription factor activity"/>
    <property type="evidence" value="ECO:0007669"/>
    <property type="project" value="InterPro"/>
</dbReference>
<proteinExistence type="predicted"/>
<dbReference type="STRING" id="355243.SAMN03080615_00185"/>
<dbReference type="SUPFAM" id="SSF52317">
    <property type="entry name" value="Class I glutamine amidotransferase-like"/>
    <property type="match status" value="1"/>
</dbReference>
<accession>A0A1H9CX09</accession>
<dbReference type="RefSeq" id="WP_091352713.1">
    <property type="nucleotide sequence ID" value="NZ_AP025284.1"/>
</dbReference>